<dbReference type="InterPro" id="IPR002828">
    <property type="entry name" value="SurE-like_Pase/nucleotidase"/>
</dbReference>
<dbReference type="OrthoDB" id="9780815at2"/>
<protein>
    <recommendedName>
        <fullName evidence="7">5'-nucleotidase SurE</fullName>
        <ecNumber evidence="7">3.1.3.5</ecNumber>
    </recommendedName>
    <alternativeName>
        <fullName evidence="7">Nucleoside 5'-monophosphate phosphohydrolase</fullName>
    </alternativeName>
</protein>
<dbReference type="GO" id="GO:0004309">
    <property type="term" value="F:exopolyphosphatase activity"/>
    <property type="evidence" value="ECO:0007669"/>
    <property type="project" value="TreeGrafter"/>
</dbReference>
<feature type="binding site" evidence="7">
    <location>
        <position position="15"/>
    </location>
    <ligand>
        <name>a divalent metal cation</name>
        <dbReference type="ChEBI" id="CHEBI:60240"/>
    </ligand>
</feature>
<dbReference type="NCBIfam" id="NF001490">
    <property type="entry name" value="PRK00346.1-4"/>
    <property type="match status" value="1"/>
</dbReference>
<proteinExistence type="inferred from homology"/>
<dbReference type="Pfam" id="PF01975">
    <property type="entry name" value="SurE"/>
    <property type="match status" value="1"/>
</dbReference>
<evidence type="ECO:0000256" key="4">
    <source>
        <dbReference type="ARBA" id="ARBA00022723"/>
    </source>
</evidence>
<dbReference type="InterPro" id="IPR030048">
    <property type="entry name" value="SurE"/>
</dbReference>
<keyword evidence="6 7" id="KW-0378">Hydrolase</keyword>
<comment type="similarity">
    <text evidence="2 7">Belongs to the SurE nucleotidase family.</text>
</comment>
<keyword evidence="5 7" id="KW-0547">Nucleotide-binding</keyword>
<dbReference type="SUPFAM" id="SSF64167">
    <property type="entry name" value="SurE-like"/>
    <property type="match status" value="1"/>
</dbReference>
<dbReference type="PANTHER" id="PTHR30457:SF12">
    <property type="entry name" value="5'_3'-NUCLEOTIDASE SURE"/>
    <property type="match status" value="1"/>
</dbReference>
<comment type="function">
    <text evidence="7">Nucleotidase that shows phosphatase activity on nucleoside 5'-monophosphates.</text>
</comment>
<evidence type="ECO:0000313" key="10">
    <source>
        <dbReference type="Proteomes" id="UP000295008"/>
    </source>
</evidence>
<feature type="binding site" evidence="7">
    <location>
        <position position="101"/>
    </location>
    <ligand>
        <name>a divalent metal cation</name>
        <dbReference type="ChEBI" id="CHEBI:60240"/>
    </ligand>
</feature>
<comment type="caution">
    <text evidence="9">The sequence shown here is derived from an EMBL/GenBank/DDBJ whole genome shotgun (WGS) entry which is preliminary data.</text>
</comment>
<dbReference type="AlphaFoldDB" id="A0A4R1R445"/>
<name>A0A4R1R445_HYDET</name>
<accession>A0A4R1R445</accession>
<dbReference type="InterPro" id="IPR036523">
    <property type="entry name" value="SurE-like_sf"/>
</dbReference>
<dbReference type="GO" id="GO:0008254">
    <property type="term" value="F:3'-nucleotidase activity"/>
    <property type="evidence" value="ECO:0007669"/>
    <property type="project" value="TreeGrafter"/>
</dbReference>
<reference evidence="9 10" key="1">
    <citation type="submission" date="2019-03" db="EMBL/GenBank/DDBJ databases">
        <title>Genomic Encyclopedia of Type Strains, Phase IV (KMG-IV): sequencing the most valuable type-strain genomes for metagenomic binning, comparative biology and taxonomic classification.</title>
        <authorList>
            <person name="Goeker M."/>
        </authorList>
    </citation>
    <scope>NUCLEOTIDE SEQUENCE [LARGE SCALE GENOMIC DNA]</scope>
    <source>
        <strain evidence="9 10">LX-B</strain>
    </source>
</reference>
<feature type="binding site" evidence="7">
    <location>
        <position position="14"/>
    </location>
    <ligand>
        <name>a divalent metal cation</name>
        <dbReference type="ChEBI" id="CHEBI:60240"/>
    </ligand>
</feature>
<comment type="subcellular location">
    <subcellularLocation>
        <location evidence="7">Cytoplasm</location>
    </subcellularLocation>
</comment>
<comment type="catalytic activity">
    <reaction evidence="1 7">
        <text>a ribonucleoside 5'-phosphate + H2O = a ribonucleoside + phosphate</text>
        <dbReference type="Rhea" id="RHEA:12484"/>
        <dbReference type="ChEBI" id="CHEBI:15377"/>
        <dbReference type="ChEBI" id="CHEBI:18254"/>
        <dbReference type="ChEBI" id="CHEBI:43474"/>
        <dbReference type="ChEBI" id="CHEBI:58043"/>
        <dbReference type="EC" id="3.1.3.5"/>
    </reaction>
</comment>
<dbReference type="EC" id="3.1.3.5" evidence="7"/>
<keyword evidence="4 7" id="KW-0479">Metal-binding</keyword>
<evidence type="ECO:0000256" key="3">
    <source>
        <dbReference type="ARBA" id="ARBA00022490"/>
    </source>
</evidence>
<organism evidence="9 10">
    <name type="scientific">Hydrogenispora ethanolica</name>
    <dbReference type="NCBI Taxonomy" id="1082276"/>
    <lineage>
        <taxon>Bacteria</taxon>
        <taxon>Bacillati</taxon>
        <taxon>Bacillota</taxon>
        <taxon>Hydrogenispora</taxon>
    </lineage>
</organism>
<keyword evidence="3 7" id="KW-0963">Cytoplasm</keyword>
<evidence type="ECO:0000256" key="5">
    <source>
        <dbReference type="ARBA" id="ARBA00022741"/>
    </source>
</evidence>
<evidence type="ECO:0000256" key="1">
    <source>
        <dbReference type="ARBA" id="ARBA00000815"/>
    </source>
</evidence>
<comment type="cofactor">
    <cofactor evidence="7">
        <name>a divalent metal cation</name>
        <dbReference type="ChEBI" id="CHEBI:60240"/>
    </cofactor>
    <text evidence="7">Binds 1 divalent metal cation per subunit.</text>
</comment>
<dbReference type="EMBL" id="SLUN01000036">
    <property type="protein sequence ID" value="TCL60251.1"/>
    <property type="molecule type" value="Genomic_DNA"/>
</dbReference>
<dbReference type="GO" id="GO:0005737">
    <property type="term" value="C:cytoplasm"/>
    <property type="evidence" value="ECO:0007669"/>
    <property type="project" value="UniProtKB-SubCell"/>
</dbReference>
<evidence type="ECO:0000256" key="7">
    <source>
        <dbReference type="HAMAP-Rule" id="MF_00060"/>
    </source>
</evidence>
<dbReference type="RefSeq" id="WP_132016372.1">
    <property type="nucleotide sequence ID" value="NZ_SLUN01000036.1"/>
</dbReference>
<dbReference type="Gene3D" id="3.40.1210.10">
    <property type="entry name" value="Survival protein SurE-like phosphatase/nucleotidase"/>
    <property type="match status" value="1"/>
</dbReference>
<feature type="binding site" evidence="7">
    <location>
        <position position="45"/>
    </location>
    <ligand>
        <name>a divalent metal cation</name>
        <dbReference type="ChEBI" id="CHEBI:60240"/>
    </ligand>
</feature>
<dbReference type="HAMAP" id="MF_00060">
    <property type="entry name" value="SurE"/>
    <property type="match status" value="1"/>
</dbReference>
<keyword evidence="10" id="KW-1185">Reference proteome</keyword>
<dbReference type="NCBIfam" id="TIGR00087">
    <property type="entry name" value="surE"/>
    <property type="match status" value="1"/>
</dbReference>
<dbReference type="GO" id="GO:0046872">
    <property type="term" value="F:metal ion binding"/>
    <property type="evidence" value="ECO:0007669"/>
    <property type="project" value="UniProtKB-UniRule"/>
</dbReference>
<dbReference type="GO" id="GO:0000166">
    <property type="term" value="F:nucleotide binding"/>
    <property type="evidence" value="ECO:0007669"/>
    <property type="project" value="UniProtKB-KW"/>
</dbReference>
<sequence>MEKARRFQVLLTNDDGFYAEGLQTLYRVLADEVDVTIVAPDRERSAVGHGITMHQPLRTTPVKIHGREHWLVNGTPADCVKLAIECILKTTPPDLVIAGINRGPNLGNDVLYSGTVSAAIEGRMNNKPSVAASLAGYGASNDFGPAAAFIRDNLNIIKQMAEEAIMNINFPQENFKGAAMTRLGKRIYQNVFEERIDPRGQTYFWLGGDPVGFQQLNDSDILAVESGFVSLTPLKFDLTDESLIERFCAITFKV</sequence>
<evidence type="ECO:0000259" key="8">
    <source>
        <dbReference type="Pfam" id="PF01975"/>
    </source>
</evidence>
<gene>
    <name evidence="7" type="primary">surE</name>
    <name evidence="9" type="ORF">EDC14_10363</name>
</gene>
<dbReference type="GO" id="GO:0008253">
    <property type="term" value="F:5'-nucleotidase activity"/>
    <property type="evidence" value="ECO:0007669"/>
    <property type="project" value="UniProtKB-UniRule"/>
</dbReference>
<dbReference type="Proteomes" id="UP000295008">
    <property type="component" value="Unassembled WGS sequence"/>
</dbReference>
<evidence type="ECO:0000313" key="9">
    <source>
        <dbReference type="EMBL" id="TCL60251.1"/>
    </source>
</evidence>
<evidence type="ECO:0000256" key="2">
    <source>
        <dbReference type="ARBA" id="ARBA00011062"/>
    </source>
</evidence>
<feature type="domain" description="Survival protein SurE-like phosphatase/nucleotidase" evidence="8">
    <location>
        <begin position="9"/>
        <end position="189"/>
    </location>
</feature>
<dbReference type="PANTHER" id="PTHR30457">
    <property type="entry name" value="5'-NUCLEOTIDASE SURE"/>
    <property type="match status" value="1"/>
</dbReference>
<evidence type="ECO:0000256" key="6">
    <source>
        <dbReference type="ARBA" id="ARBA00022801"/>
    </source>
</evidence>